<dbReference type="AlphaFoldDB" id="C7NL37"/>
<dbReference type="PROSITE" id="PS51296">
    <property type="entry name" value="RIESKE"/>
    <property type="match status" value="1"/>
</dbReference>
<feature type="region of interest" description="Disordered" evidence="10">
    <location>
        <begin position="1"/>
        <end position="22"/>
    </location>
</feature>
<keyword evidence="6" id="KW-0411">Iron-sulfur</keyword>
<dbReference type="InterPro" id="IPR036922">
    <property type="entry name" value="Rieske_2Fe-2S_sf"/>
</dbReference>
<dbReference type="GO" id="GO:0051213">
    <property type="term" value="F:dioxygenase activity"/>
    <property type="evidence" value="ECO:0007669"/>
    <property type="project" value="UniProtKB-KW"/>
</dbReference>
<name>C7NL37_KYTSD</name>
<keyword evidence="12" id="KW-0223">Dioxygenase</keyword>
<keyword evidence="13" id="KW-1185">Reference proteome</keyword>
<dbReference type="Proteomes" id="UP000006666">
    <property type="component" value="Chromosome"/>
</dbReference>
<evidence type="ECO:0000256" key="9">
    <source>
        <dbReference type="ARBA" id="ARBA00034078"/>
    </source>
</evidence>
<dbReference type="RefSeq" id="WP_012801997.1">
    <property type="nucleotide sequence ID" value="NC_013169.1"/>
</dbReference>
<evidence type="ECO:0000256" key="2">
    <source>
        <dbReference type="ARBA" id="ARBA00015816"/>
    </source>
</evidence>
<evidence type="ECO:0000256" key="5">
    <source>
        <dbReference type="ARBA" id="ARBA00023004"/>
    </source>
</evidence>
<protein>
    <recommendedName>
        <fullName evidence="2">Cytochrome bc1 complex Rieske iron-sulfur subunit</fullName>
    </recommendedName>
    <alternativeName>
        <fullName evidence="8">Cytochrome bc1 reductase complex subunit QcrA</fullName>
    </alternativeName>
</protein>
<evidence type="ECO:0000256" key="4">
    <source>
        <dbReference type="ARBA" id="ARBA00022723"/>
    </source>
</evidence>
<gene>
    <name evidence="12" type="ordered locus">Ksed_05090</name>
</gene>
<dbReference type="InterPro" id="IPR014349">
    <property type="entry name" value="Rieske_Fe-S_prot"/>
</dbReference>
<dbReference type="HOGENOM" id="CLU_055690_1_4_11"/>
<dbReference type="Gene3D" id="2.102.10.10">
    <property type="entry name" value="Rieske [2Fe-2S] iron-sulphur domain"/>
    <property type="match status" value="1"/>
</dbReference>
<feature type="domain" description="Rieske" evidence="11">
    <location>
        <begin position="57"/>
        <end position="147"/>
    </location>
</feature>
<dbReference type="Pfam" id="PF00355">
    <property type="entry name" value="Rieske"/>
    <property type="match status" value="1"/>
</dbReference>
<dbReference type="eggNOG" id="COG2146">
    <property type="taxonomic scope" value="Bacteria"/>
</dbReference>
<keyword evidence="12" id="KW-0560">Oxidoreductase</keyword>
<sequence>MTHLPSPCSTCPGHPARPGPSRRQVVTGATAVAAFGVPTLAACSDDPGTSGRPGVNTVSVAADDVPVGGGVIQEGWVVTQPTEGDFKAFSAECTHQGCAVSEVADGQIICSCHGSYFAIADGAPTAGPATRPLAGAAVEEADGQLTISPQQG</sequence>
<dbReference type="KEGG" id="kse:Ksed_05090"/>
<dbReference type="PANTHER" id="PTHR10134">
    <property type="entry name" value="CYTOCHROME B-C1 COMPLEX SUBUNIT RIESKE, MITOCHONDRIAL"/>
    <property type="match status" value="1"/>
</dbReference>
<keyword evidence="7" id="KW-1015">Disulfide bond</keyword>
<evidence type="ECO:0000256" key="3">
    <source>
        <dbReference type="ARBA" id="ARBA00022714"/>
    </source>
</evidence>
<dbReference type="GO" id="GO:0016020">
    <property type="term" value="C:membrane"/>
    <property type="evidence" value="ECO:0007669"/>
    <property type="project" value="InterPro"/>
</dbReference>
<evidence type="ECO:0000256" key="1">
    <source>
        <dbReference type="ARBA" id="ARBA00002494"/>
    </source>
</evidence>
<dbReference type="InterPro" id="IPR005805">
    <property type="entry name" value="Rieske_Fe-S_prot_C"/>
</dbReference>
<dbReference type="CDD" id="cd03467">
    <property type="entry name" value="Rieske"/>
    <property type="match status" value="1"/>
</dbReference>
<organism evidence="12 13">
    <name type="scientific">Kytococcus sedentarius (strain ATCC 14392 / DSM 20547 / JCM 11482 / CCUG 33030 / NBRC 15357 / NCTC 11040 / CCM 314 / 541)</name>
    <name type="common">Micrococcus sedentarius</name>
    <dbReference type="NCBI Taxonomy" id="478801"/>
    <lineage>
        <taxon>Bacteria</taxon>
        <taxon>Bacillati</taxon>
        <taxon>Actinomycetota</taxon>
        <taxon>Actinomycetes</taxon>
        <taxon>Micrococcales</taxon>
        <taxon>Kytococcaceae</taxon>
        <taxon>Kytococcus</taxon>
    </lineage>
</organism>
<dbReference type="GO" id="GO:0051537">
    <property type="term" value="F:2 iron, 2 sulfur cluster binding"/>
    <property type="evidence" value="ECO:0007669"/>
    <property type="project" value="UniProtKB-KW"/>
</dbReference>
<dbReference type="GO" id="GO:0016705">
    <property type="term" value="F:oxidoreductase activity, acting on paired donors, with incorporation or reduction of molecular oxygen"/>
    <property type="evidence" value="ECO:0007669"/>
    <property type="project" value="UniProtKB-ARBA"/>
</dbReference>
<evidence type="ECO:0000256" key="7">
    <source>
        <dbReference type="ARBA" id="ARBA00023157"/>
    </source>
</evidence>
<dbReference type="SUPFAM" id="SSF50022">
    <property type="entry name" value="ISP domain"/>
    <property type="match status" value="1"/>
</dbReference>
<dbReference type="GO" id="GO:0004497">
    <property type="term" value="F:monooxygenase activity"/>
    <property type="evidence" value="ECO:0007669"/>
    <property type="project" value="UniProtKB-ARBA"/>
</dbReference>
<dbReference type="EMBL" id="CP001686">
    <property type="protein sequence ID" value="ACV05579.1"/>
    <property type="molecule type" value="Genomic_DNA"/>
</dbReference>
<dbReference type="InterPro" id="IPR017941">
    <property type="entry name" value="Rieske_2Fe-2S"/>
</dbReference>
<dbReference type="STRING" id="478801.Ksed_05090"/>
<comment type="cofactor">
    <cofactor evidence="9">
        <name>[2Fe-2S] cluster</name>
        <dbReference type="ChEBI" id="CHEBI:190135"/>
    </cofactor>
</comment>
<keyword evidence="5" id="KW-0408">Iron</keyword>
<evidence type="ECO:0000256" key="8">
    <source>
        <dbReference type="ARBA" id="ARBA00029586"/>
    </source>
</evidence>
<evidence type="ECO:0000256" key="10">
    <source>
        <dbReference type="SAM" id="MobiDB-lite"/>
    </source>
</evidence>
<evidence type="ECO:0000313" key="12">
    <source>
        <dbReference type="EMBL" id="ACV05579.1"/>
    </source>
</evidence>
<comment type="function">
    <text evidence="1">Iron-sulfur subunit of the cytochrome bc1 complex, an essential component of the respiratory electron transport chain required for ATP synthesis. The bc1 complex catalyzes the oxidation of menaquinol and the reduction of cytochrome c in the respiratory chain. The bc1 complex operates through a Q-cycle mechanism that couples electron transfer to generation of the proton gradient that drives ATP synthesis.</text>
</comment>
<dbReference type="PRINTS" id="PR00162">
    <property type="entry name" value="RIESKE"/>
</dbReference>
<proteinExistence type="predicted"/>
<reference evidence="12 13" key="1">
    <citation type="journal article" date="2009" name="Stand. Genomic Sci.">
        <title>Complete genome sequence of Kytococcus sedentarius type strain (541).</title>
        <authorList>
            <person name="Sims D."/>
            <person name="Brettin T."/>
            <person name="Detter J.C."/>
            <person name="Han C."/>
            <person name="Lapidus A."/>
            <person name="Copeland A."/>
            <person name="Glavina Del Rio T."/>
            <person name="Nolan M."/>
            <person name="Chen F."/>
            <person name="Lucas S."/>
            <person name="Tice H."/>
            <person name="Cheng J.F."/>
            <person name="Bruce D."/>
            <person name="Goodwin L."/>
            <person name="Pitluck S."/>
            <person name="Ovchinnikova G."/>
            <person name="Pati A."/>
            <person name="Ivanova N."/>
            <person name="Mavrommatis K."/>
            <person name="Chen A."/>
            <person name="Palaniappan K."/>
            <person name="D'haeseleer P."/>
            <person name="Chain P."/>
            <person name="Bristow J."/>
            <person name="Eisen J.A."/>
            <person name="Markowitz V."/>
            <person name="Hugenholtz P."/>
            <person name="Schneider S."/>
            <person name="Goker M."/>
            <person name="Pukall R."/>
            <person name="Kyrpides N.C."/>
            <person name="Klenk H.P."/>
        </authorList>
    </citation>
    <scope>NUCLEOTIDE SEQUENCE [LARGE SCALE GENOMIC DNA]</scope>
    <source>
        <strain evidence="13">ATCC 14392 / DSM 20547 / JCM 11482 / CCUG 33030 / NBRC 15357 / NCTC 11040 / CCM 314 / 541</strain>
    </source>
</reference>
<keyword evidence="4" id="KW-0479">Metal-binding</keyword>
<dbReference type="GO" id="GO:0046872">
    <property type="term" value="F:metal ion binding"/>
    <property type="evidence" value="ECO:0007669"/>
    <property type="project" value="UniProtKB-KW"/>
</dbReference>
<keyword evidence="3" id="KW-0001">2Fe-2S</keyword>
<evidence type="ECO:0000313" key="13">
    <source>
        <dbReference type="Proteomes" id="UP000006666"/>
    </source>
</evidence>
<evidence type="ECO:0000259" key="11">
    <source>
        <dbReference type="PROSITE" id="PS51296"/>
    </source>
</evidence>
<accession>C7NL37</accession>
<evidence type="ECO:0000256" key="6">
    <source>
        <dbReference type="ARBA" id="ARBA00023014"/>
    </source>
</evidence>